<keyword evidence="1" id="KW-1133">Transmembrane helix</keyword>
<evidence type="ECO:0000313" key="3">
    <source>
        <dbReference type="Proteomes" id="UP000184301"/>
    </source>
</evidence>
<keyword evidence="1" id="KW-0812">Transmembrane</keyword>
<dbReference type="RefSeq" id="WP_073108323.1">
    <property type="nucleotide sequence ID" value="NZ_FQZY01000021.1"/>
</dbReference>
<feature type="transmembrane region" description="Helical" evidence="1">
    <location>
        <begin position="85"/>
        <end position="104"/>
    </location>
</feature>
<dbReference type="Proteomes" id="UP000184301">
    <property type="component" value="Unassembled WGS sequence"/>
</dbReference>
<keyword evidence="3" id="KW-1185">Reference proteome</keyword>
<sequence length="297" mass="34313">MIGFLIFFLTDIFISVVFMAVYGGRRGYKNGMLLGVHVPETAVRDLEVEAFMADYRKRNKWFYYLNIVASGAVCFLLFWHLSIFMIVWSLWLIQLIAGAFWMLYGANRKLYEMKVRRGWGTGDYDGDCYWKNGWYDNPEDNRLLVPDRFCAANYTMNMGKKAGKIVVLSGIGLTLALLVWLNVMFLRVDFIPWELAISNGKVSISSTMYAISFSKDDVKRAELLDAMPDESLRKTNGLSDNQQLVGEFRGSESGDSRIYVYRDHSPVLKIELPDYTVYINSQKAEQTEEWYHMLEAK</sequence>
<gene>
    <name evidence="2" type="ORF">SAMN02745243_01659</name>
</gene>
<name>A0A1M6N0P7_9FIRM</name>
<feature type="transmembrane region" description="Helical" evidence="1">
    <location>
        <begin position="165"/>
        <end position="186"/>
    </location>
</feature>
<accession>A0A1M6N0P7</accession>
<dbReference type="STRING" id="1121950.SAMN02745243_01659"/>
<feature type="transmembrane region" description="Helical" evidence="1">
    <location>
        <begin position="6"/>
        <end position="24"/>
    </location>
</feature>
<reference evidence="2 3" key="1">
    <citation type="submission" date="2016-11" db="EMBL/GenBank/DDBJ databases">
        <authorList>
            <person name="Jaros S."/>
            <person name="Januszkiewicz K."/>
            <person name="Wedrychowicz H."/>
        </authorList>
    </citation>
    <scope>NUCLEOTIDE SEQUENCE [LARGE SCALE GENOMIC DNA]</scope>
    <source>
        <strain evidence="2 3">DSM 15480</strain>
    </source>
</reference>
<evidence type="ECO:0000256" key="1">
    <source>
        <dbReference type="SAM" id="Phobius"/>
    </source>
</evidence>
<dbReference type="OrthoDB" id="157646at2"/>
<dbReference type="AlphaFoldDB" id="A0A1M6N0P7"/>
<feature type="transmembrane region" description="Helical" evidence="1">
    <location>
        <begin position="61"/>
        <end position="79"/>
    </location>
</feature>
<proteinExistence type="predicted"/>
<dbReference type="EMBL" id="FQZY01000021">
    <property type="protein sequence ID" value="SHJ89317.1"/>
    <property type="molecule type" value="Genomic_DNA"/>
</dbReference>
<evidence type="ECO:0008006" key="4">
    <source>
        <dbReference type="Google" id="ProtNLM"/>
    </source>
</evidence>
<evidence type="ECO:0000313" key="2">
    <source>
        <dbReference type="EMBL" id="SHJ89317.1"/>
    </source>
</evidence>
<keyword evidence="1" id="KW-0472">Membrane</keyword>
<organism evidence="2 3">
    <name type="scientific">Hespellia stercorisuis DSM 15480</name>
    <dbReference type="NCBI Taxonomy" id="1121950"/>
    <lineage>
        <taxon>Bacteria</taxon>
        <taxon>Bacillati</taxon>
        <taxon>Bacillota</taxon>
        <taxon>Clostridia</taxon>
        <taxon>Lachnospirales</taxon>
        <taxon>Lachnospiraceae</taxon>
        <taxon>Hespellia</taxon>
    </lineage>
</organism>
<protein>
    <recommendedName>
        <fullName evidence="4">PH domain-containing protein</fullName>
    </recommendedName>
</protein>